<evidence type="ECO:0000256" key="1">
    <source>
        <dbReference type="SAM" id="Coils"/>
    </source>
</evidence>
<proteinExistence type="predicted"/>
<reference evidence="4" key="1">
    <citation type="journal article" date="2015" name="Genome Announc.">
        <title>Genome sequence of the AIDS-associated pathogen Penicillium marneffei (ATCC18224) and its near taxonomic relative Talaromyces stipitatus (ATCC10500).</title>
        <authorList>
            <person name="Nierman W.C."/>
            <person name="Fedorova-Abrams N.D."/>
            <person name="Andrianopoulos A."/>
        </authorList>
    </citation>
    <scope>NUCLEOTIDE SEQUENCE [LARGE SCALE GENOMIC DNA]</scope>
    <source>
        <strain evidence="4">ATCC 10500 / CBS 375.48 / QM 6759 / NRRL 1006</strain>
    </source>
</reference>
<name>B8MP81_TALSN</name>
<dbReference type="EMBL" id="EQ962658">
    <property type="protein sequence ID" value="EED14320.1"/>
    <property type="molecule type" value="Genomic_DNA"/>
</dbReference>
<feature type="compositionally biased region" description="Basic residues" evidence="2">
    <location>
        <begin position="1"/>
        <end position="10"/>
    </location>
</feature>
<feature type="coiled-coil region" evidence="1">
    <location>
        <begin position="183"/>
        <end position="210"/>
    </location>
</feature>
<feature type="compositionally biased region" description="Basic and acidic residues" evidence="2">
    <location>
        <begin position="24"/>
        <end position="43"/>
    </location>
</feature>
<sequence>MNQNQRRQRSRIPTPAPRAQFARPRLERVDNNPRTRLRDEATAREQATQQQATQRATLERENRTLRAQVRKLQHEQAALREHAAQRARLERVTRDLRERAAREQVAQDRDTLEQENNTLWARVRNFRNQRNRLRQQNITLDVRRRRQVNILLATLVAQRLRSNFLAHEHNEMQQQRDNALQEHDWMRQDYDQLSEDLQRTRNQNEEETTSLLIQISEFSKRADLLDKALLEAGLQITETTNDNPKTSINKSSRSRNKLRLQLVRWRSQGQVETIE</sequence>
<dbReference type="RefSeq" id="XP_002486558.1">
    <property type="nucleotide sequence ID" value="XM_002486513.1"/>
</dbReference>
<dbReference type="VEuPathDB" id="FungiDB:TSTA_105320"/>
<protein>
    <submittedName>
        <fullName evidence="3">Uncharacterized protein</fullName>
    </submittedName>
</protein>
<gene>
    <name evidence="3" type="ORF">TSTA_105320</name>
</gene>
<dbReference type="InParanoid" id="B8MP81"/>
<evidence type="ECO:0000313" key="3">
    <source>
        <dbReference type="EMBL" id="EED14320.1"/>
    </source>
</evidence>
<organism evidence="3 4">
    <name type="scientific">Talaromyces stipitatus (strain ATCC 10500 / CBS 375.48 / QM 6759 / NRRL 1006)</name>
    <name type="common">Penicillium stipitatum</name>
    <dbReference type="NCBI Taxonomy" id="441959"/>
    <lineage>
        <taxon>Eukaryota</taxon>
        <taxon>Fungi</taxon>
        <taxon>Dikarya</taxon>
        <taxon>Ascomycota</taxon>
        <taxon>Pezizomycotina</taxon>
        <taxon>Eurotiomycetes</taxon>
        <taxon>Eurotiomycetidae</taxon>
        <taxon>Eurotiales</taxon>
        <taxon>Trichocomaceae</taxon>
        <taxon>Talaromyces</taxon>
        <taxon>Talaromyces sect. Talaromyces</taxon>
    </lineage>
</organism>
<feature type="compositionally biased region" description="Low complexity" evidence="2">
    <location>
        <begin position="44"/>
        <end position="56"/>
    </location>
</feature>
<evidence type="ECO:0000256" key="2">
    <source>
        <dbReference type="SAM" id="MobiDB-lite"/>
    </source>
</evidence>
<keyword evidence="1" id="KW-0175">Coiled coil</keyword>
<dbReference type="HOGENOM" id="CLU_1012589_0_0_1"/>
<dbReference type="Proteomes" id="UP000001745">
    <property type="component" value="Unassembled WGS sequence"/>
</dbReference>
<feature type="region of interest" description="Disordered" evidence="2">
    <location>
        <begin position="1"/>
        <end position="60"/>
    </location>
</feature>
<keyword evidence="4" id="KW-1185">Reference proteome</keyword>
<accession>B8MP81</accession>
<dbReference type="GeneID" id="8098753"/>
<dbReference type="AlphaFoldDB" id="B8MP81"/>
<evidence type="ECO:0000313" key="4">
    <source>
        <dbReference type="Proteomes" id="UP000001745"/>
    </source>
</evidence>